<comment type="function">
    <text evidence="8">Major component of the acid-resistance (AR) system allowing enteric pathogens to survive the acidic environment in the stomach. Exchanges extracellular arginine for its intracellular decarboxylation product agmatine (Agm) thereby expelling intracellular protons. Probably undergoes several conformational states in order to translocate the substrate across the membrane; keeps the substrate accessible to only 1 side of the membrane at a time by opening and closing 3 membrane-internal gates.</text>
</comment>
<protein>
    <recommendedName>
        <fullName evidence="3">Arginine/agmatine antiporter</fullName>
    </recommendedName>
</protein>
<dbReference type="Pfam" id="PF13520">
    <property type="entry name" value="AA_permease_2"/>
    <property type="match status" value="1"/>
</dbReference>
<evidence type="ECO:0000313" key="10">
    <source>
        <dbReference type="EMBL" id="AIK97014.1"/>
    </source>
</evidence>
<evidence type="ECO:0000256" key="7">
    <source>
        <dbReference type="ARBA" id="ARBA00023136"/>
    </source>
</evidence>
<evidence type="ECO:0000256" key="4">
    <source>
        <dbReference type="ARBA" id="ARBA00022475"/>
    </source>
</evidence>
<feature type="transmembrane region" description="Helical" evidence="9">
    <location>
        <begin position="389"/>
        <end position="405"/>
    </location>
</feature>
<evidence type="ECO:0000256" key="3">
    <source>
        <dbReference type="ARBA" id="ARBA00021069"/>
    </source>
</evidence>
<dbReference type="PIRSF" id="PIRSF006060">
    <property type="entry name" value="AA_transporter"/>
    <property type="match status" value="1"/>
</dbReference>
<feature type="transmembrane region" description="Helical" evidence="9">
    <location>
        <begin position="125"/>
        <end position="143"/>
    </location>
</feature>
<dbReference type="InterPro" id="IPR002293">
    <property type="entry name" value="AA/rel_permease1"/>
</dbReference>
<dbReference type="STRING" id="91604.ID47_10155"/>
<dbReference type="PANTHER" id="PTHR42770:SF18">
    <property type="entry name" value="ARGININE_AGMATINE ANTIPORTER"/>
    <property type="match status" value="1"/>
</dbReference>
<keyword evidence="11" id="KW-1185">Reference proteome</keyword>
<evidence type="ECO:0000313" key="11">
    <source>
        <dbReference type="Proteomes" id="UP000028926"/>
    </source>
</evidence>
<keyword evidence="5 9" id="KW-0812">Transmembrane</keyword>
<feature type="transmembrane region" description="Helical" evidence="9">
    <location>
        <begin position="355"/>
        <end position="377"/>
    </location>
</feature>
<evidence type="ECO:0000256" key="9">
    <source>
        <dbReference type="SAM" id="Phobius"/>
    </source>
</evidence>
<accession>A0A077AYF7</accession>
<comment type="similarity">
    <text evidence="2">Belongs to the amino acid-polyamine-organocation (APC) superfamily. Basic amino acid/polyamine antiporter (APA) (TC 2.A.3.2) family.</text>
</comment>
<evidence type="ECO:0000256" key="1">
    <source>
        <dbReference type="ARBA" id="ARBA00004651"/>
    </source>
</evidence>
<dbReference type="AlphaFoldDB" id="A0A077AYF7"/>
<dbReference type="eggNOG" id="COG0531">
    <property type="taxonomic scope" value="Bacteria"/>
</dbReference>
<dbReference type="PANTHER" id="PTHR42770">
    <property type="entry name" value="AMINO ACID TRANSPORTER-RELATED"/>
    <property type="match status" value="1"/>
</dbReference>
<evidence type="ECO:0000256" key="5">
    <source>
        <dbReference type="ARBA" id="ARBA00022692"/>
    </source>
</evidence>
<dbReference type="Gene3D" id="1.20.1740.10">
    <property type="entry name" value="Amino acid/polyamine transporter I"/>
    <property type="match status" value="1"/>
</dbReference>
<feature type="transmembrane region" description="Helical" evidence="9">
    <location>
        <begin position="12"/>
        <end position="32"/>
    </location>
</feature>
<evidence type="ECO:0000256" key="8">
    <source>
        <dbReference type="ARBA" id="ARBA00045636"/>
    </source>
</evidence>
<dbReference type="OrthoDB" id="3185104at2"/>
<feature type="transmembrane region" description="Helical" evidence="9">
    <location>
        <begin position="150"/>
        <end position="175"/>
    </location>
</feature>
<dbReference type="RefSeq" id="WP_038465979.1">
    <property type="nucleotide sequence ID" value="NZ_CP008941.1"/>
</dbReference>
<dbReference type="Proteomes" id="UP000028926">
    <property type="component" value="Chromosome"/>
</dbReference>
<sequence length="447" mass="48342">MTAPSSPARVFGFWTATSLVLGNMIGSGIFYLPASLAHVGPISILGWAITAVGAVSLAYVFSNLSLHNPQAGGPFSHTRQAFGDQMGFFMAWGYWIMAWSSNAAVSLAFVSYLSHFVPILAESKIASFGMATCLIWFTTLLNCRNLKYGGFVQVLTVIIKISPLIAVALVGWYFIEPQNYVPFNPNFETPLSAISAAATITMWAFIGLESATVPAENVENPGKTISRATLFGTLLGALIYITITAVVFGLVPTNELANSNAPFVDAASKIFGSWVGPIIGFCVLTSIFGGLNGWILLQGQIPYALAKEGLFPKVFSKLSANGTPVFGLVFTSILMTVLMSMNYSKSLVSQFNNMILIGTIMTLGTYLSSTIASVKLLKHSYIVKLKPPILIAIFLGSTYCVWAILGSGLENLAICFIAYVCGIPVYIYSRWEHRRINRRGYTVTSPR</sequence>
<organism evidence="10 11">
    <name type="scientific">Candidatus Odyssella acanthamoebae</name>
    <dbReference type="NCBI Taxonomy" id="91604"/>
    <lineage>
        <taxon>Bacteria</taxon>
        <taxon>Pseudomonadati</taxon>
        <taxon>Pseudomonadota</taxon>
        <taxon>Alphaproteobacteria</taxon>
        <taxon>Holosporales</taxon>
        <taxon>Candidatus Paracaedibacteraceae</taxon>
        <taxon>Candidatus Odyssella</taxon>
    </lineage>
</organism>
<feature type="transmembrane region" description="Helical" evidence="9">
    <location>
        <begin position="44"/>
        <end position="66"/>
    </location>
</feature>
<keyword evidence="6 9" id="KW-1133">Transmembrane helix</keyword>
<reference evidence="10 11" key="1">
    <citation type="submission" date="2014-07" db="EMBL/GenBank/DDBJ databases">
        <title>Comparative genomic insights into amoeba endosymbionts belonging to the families of Holosporaceae and Candidatus Midichloriaceae within Rickettsiales.</title>
        <authorList>
            <person name="Wang Z."/>
            <person name="Wu M."/>
        </authorList>
    </citation>
    <scope>NUCLEOTIDE SEQUENCE [LARGE SCALE GENOMIC DNA]</scope>
    <source>
        <strain evidence="10">PRA3</strain>
    </source>
</reference>
<feature type="transmembrane region" description="Helical" evidence="9">
    <location>
        <begin position="87"/>
        <end position="113"/>
    </location>
</feature>
<dbReference type="EMBL" id="CP008941">
    <property type="protein sequence ID" value="AIK97014.1"/>
    <property type="molecule type" value="Genomic_DNA"/>
</dbReference>
<dbReference type="GO" id="GO:0022857">
    <property type="term" value="F:transmembrane transporter activity"/>
    <property type="evidence" value="ECO:0007669"/>
    <property type="project" value="InterPro"/>
</dbReference>
<feature type="transmembrane region" description="Helical" evidence="9">
    <location>
        <begin position="229"/>
        <end position="251"/>
    </location>
</feature>
<dbReference type="HOGENOM" id="CLU_007946_1_0_5"/>
<comment type="subcellular location">
    <subcellularLocation>
        <location evidence="1">Cell membrane</location>
        <topology evidence="1">Multi-pass membrane protein</topology>
    </subcellularLocation>
</comment>
<feature type="transmembrane region" description="Helical" evidence="9">
    <location>
        <begin position="318"/>
        <end position="343"/>
    </location>
</feature>
<dbReference type="InterPro" id="IPR050367">
    <property type="entry name" value="APC_superfamily"/>
</dbReference>
<keyword evidence="4" id="KW-1003">Cell membrane</keyword>
<gene>
    <name evidence="10" type="ORF">ID47_10155</name>
</gene>
<evidence type="ECO:0000256" key="2">
    <source>
        <dbReference type="ARBA" id="ARBA00008220"/>
    </source>
</evidence>
<dbReference type="GO" id="GO:0005886">
    <property type="term" value="C:plasma membrane"/>
    <property type="evidence" value="ECO:0007669"/>
    <property type="project" value="UniProtKB-SubCell"/>
</dbReference>
<feature type="transmembrane region" description="Helical" evidence="9">
    <location>
        <begin position="271"/>
        <end position="297"/>
    </location>
</feature>
<feature type="transmembrane region" description="Helical" evidence="9">
    <location>
        <begin position="411"/>
        <end position="429"/>
    </location>
</feature>
<proteinExistence type="inferred from homology"/>
<dbReference type="KEGG" id="paca:ID47_10155"/>
<feature type="transmembrane region" description="Helical" evidence="9">
    <location>
        <begin position="187"/>
        <end position="208"/>
    </location>
</feature>
<keyword evidence="7 9" id="KW-0472">Membrane</keyword>
<evidence type="ECO:0000256" key="6">
    <source>
        <dbReference type="ARBA" id="ARBA00022989"/>
    </source>
</evidence>
<name>A0A077AYF7_9PROT</name>